<keyword evidence="3" id="KW-0597">Phosphoprotein</keyword>
<dbReference type="AlphaFoldDB" id="A0A5B8XX24"/>
<dbReference type="PROSITE" id="PS50109">
    <property type="entry name" value="HIS_KIN"/>
    <property type="match status" value="1"/>
</dbReference>
<dbReference type="InterPro" id="IPR036890">
    <property type="entry name" value="HATPase_C_sf"/>
</dbReference>
<dbReference type="SUPFAM" id="SSF55781">
    <property type="entry name" value="GAF domain-like"/>
    <property type="match status" value="2"/>
</dbReference>
<dbReference type="Pfam" id="PF00512">
    <property type="entry name" value="HisKA"/>
    <property type="match status" value="1"/>
</dbReference>
<evidence type="ECO:0000256" key="3">
    <source>
        <dbReference type="ARBA" id="ARBA00022553"/>
    </source>
</evidence>
<dbReference type="GO" id="GO:0000155">
    <property type="term" value="F:phosphorelay sensor kinase activity"/>
    <property type="evidence" value="ECO:0007669"/>
    <property type="project" value="InterPro"/>
</dbReference>
<dbReference type="SMART" id="SM00388">
    <property type="entry name" value="HisKA"/>
    <property type="match status" value="1"/>
</dbReference>
<dbReference type="PANTHER" id="PTHR45569">
    <property type="entry name" value="SENSOR PROTEIN KDPD"/>
    <property type="match status" value="1"/>
</dbReference>
<comment type="catalytic activity">
    <reaction evidence="1">
        <text>ATP + protein L-histidine = ADP + protein N-phospho-L-histidine.</text>
        <dbReference type="EC" id="2.7.13.3"/>
    </reaction>
</comment>
<keyword evidence="6" id="KW-1185">Reference proteome</keyword>
<gene>
    <name evidence="5" type="ORF">FRD01_15140</name>
</gene>
<dbReference type="Gene3D" id="3.30.450.40">
    <property type="match status" value="2"/>
</dbReference>
<evidence type="ECO:0000259" key="4">
    <source>
        <dbReference type="PROSITE" id="PS50109"/>
    </source>
</evidence>
<dbReference type="SUPFAM" id="SSF55874">
    <property type="entry name" value="ATPase domain of HSP90 chaperone/DNA topoisomerase II/histidine kinase"/>
    <property type="match status" value="1"/>
</dbReference>
<dbReference type="Gene3D" id="3.30.565.10">
    <property type="entry name" value="Histidine kinase-like ATPase, C-terminal domain"/>
    <property type="match status" value="1"/>
</dbReference>
<dbReference type="GO" id="GO:0005886">
    <property type="term" value="C:plasma membrane"/>
    <property type="evidence" value="ECO:0007669"/>
    <property type="project" value="TreeGrafter"/>
</dbReference>
<proteinExistence type="predicted"/>
<dbReference type="Pfam" id="PF01590">
    <property type="entry name" value="GAF"/>
    <property type="match status" value="2"/>
</dbReference>
<dbReference type="PANTHER" id="PTHR45569:SF1">
    <property type="entry name" value="SENSOR PROTEIN KDPD"/>
    <property type="match status" value="1"/>
</dbReference>
<accession>A0A5B8XX24</accession>
<protein>
    <recommendedName>
        <fullName evidence="2">histidine kinase</fullName>
        <ecNumber evidence="2">2.7.13.3</ecNumber>
    </recommendedName>
</protein>
<dbReference type="EC" id="2.7.13.3" evidence="2"/>
<dbReference type="SMART" id="SM00065">
    <property type="entry name" value="GAF"/>
    <property type="match status" value="2"/>
</dbReference>
<dbReference type="InterPro" id="IPR052023">
    <property type="entry name" value="Histidine_kinase_KdpD"/>
</dbReference>
<organism evidence="5 6">
    <name type="scientific">Microvenator marinus</name>
    <dbReference type="NCBI Taxonomy" id="2600177"/>
    <lineage>
        <taxon>Bacteria</taxon>
        <taxon>Deltaproteobacteria</taxon>
        <taxon>Bradymonadales</taxon>
        <taxon>Microvenatoraceae</taxon>
        <taxon>Microvenator</taxon>
    </lineage>
</organism>
<feature type="domain" description="Histidine kinase" evidence="4">
    <location>
        <begin position="410"/>
        <end position="619"/>
    </location>
</feature>
<dbReference type="EMBL" id="CP042467">
    <property type="protein sequence ID" value="QED28543.1"/>
    <property type="molecule type" value="Genomic_DNA"/>
</dbReference>
<dbReference type="CDD" id="cd00082">
    <property type="entry name" value="HisKA"/>
    <property type="match status" value="1"/>
</dbReference>
<dbReference type="InterPro" id="IPR036097">
    <property type="entry name" value="HisK_dim/P_sf"/>
</dbReference>
<dbReference type="InterPro" id="IPR003018">
    <property type="entry name" value="GAF"/>
</dbReference>
<dbReference type="InterPro" id="IPR003661">
    <property type="entry name" value="HisK_dim/P_dom"/>
</dbReference>
<dbReference type="SMART" id="SM00387">
    <property type="entry name" value="HATPase_c"/>
    <property type="match status" value="1"/>
</dbReference>
<dbReference type="InterPro" id="IPR003594">
    <property type="entry name" value="HATPase_dom"/>
</dbReference>
<evidence type="ECO:0000313" key="6">
    <source>
        <dbReference type="Proteomes" id="UP000321595"/>
    </source>
</evidence>
<dbReference type="Gene3D" id="1.10.287.130">
    <property type="match status" value="1"/>
</dbReference>
<dbReference type="RefSeq" id="WP_146961059.1">
    <property type="nucleotide sequence ID" value="NZ_CP042467.1"/>
</dbReference>
<dbReference type="KEGG" id="bbae:FRD01_15140"/>
<evidence type="ECO:0000256" key="2">
    <source>
        <dbReference type="ARBA" id="ARBA00012438"/>
    </source>
</evidence>
<dbReference type="Pfam" id="PF02518">
    <property type="entry name" value="HATPase_c"/>
    <property type="match status" value="1"/>
</dbReference>
<reference evidence="5 6" key="1">
    <citation type="submission" date="2019-08" db="EMBL/GenBank/DDBJ databases">
        <authorList>
            <person name="Liang Q."/>
        </authorList>
    </citation>
    <scope>NUCLEOTIDE SEQUENCE [LARGE SCALE GENOMIC DNA]</scope>
    <source>
        <strain evidence="5 6">V1718</strain>
    </source>
</reference>
<sequence>MSENLPDSPITYPPAIEGEGAFDWLTTESMDELNPLELSSVASKLVEMVRVQESRLRAISEIGLALSSTLDLDELLVTIMEKITELMGAERSTLFLLDTETNELWSKISQGVENAEIRVKVGEGIAGFVAETGHSMNIPDAYAEPRFSSNHDAQSGFKTRNMLCQPIRNREERIIGVVQVLNSRHEEFSAEDERLLSVLASQAAIAIENSRLYQDMFEKNQALVQMTERLEHKVAELDLLYDLEQKLSRVDNLQAMVSTITKETAEVLEANGAALVLDEAEHLTYYINEKDHAGWELKTRYEFKGQGLSDRVITTGAPFLCNSGDCAVPGTSGVFGFQIHNVIAVPLVGQDQKVIGAMKVFNRTEPFGLDDLKWVTMIANRIAAALLRRRQEDELHKSARLATVGQMLSGVIHDLKNPFAIINGYVQLMVRAEDRTKRDEFAKIIARQFDHLNQMTGELLNFSKGESHFSARDVCVARVFEEIEMLLAKELAQRNVRLVIRCHYQGQARLDDGKLKRAVLNLGRNAADAMPDGGDFVIDVRVDESKDELVMRFRDTGKGIPEAVRDTLFEPFVTKGKDHGTGLGLAIVKQIVDVHHGTIEFESTLNQGTTFIVRIPRMASELLIEEDS</sequence>
<dbReference type="InterPro" id="IPR029016">
    <property type="entry name" value="GAF-like_dom_sf"/>
</dbReference>
<evidence type="ECO:0000256" key="1">
    <source>
        <dbReference type="ARBA" id="ARBA00000085"/>
    </source>
</evidence>
<evidence type="ECO:0000313" key="5">
    <source>
        <dbReference type="EMBL" id="QED28543.1"/>
    </source>
</evidence>
<dbReference type="PRINTS" id="PR00344">
    <property type="entry name" value="BCTRLSENSOR"/>
</dbReference>
<dbReference type="Proteomes" id="UP000321595">
    <property type="component" value="Chromosome"/>
</dbReference>
<dbReference type="InterPro" id="IPR004358">
    <property type="entry name" value="Sig_transdc_His_kin-like_C"/>
</dbReference>
<dbReference type="SUPFAM" id="SSF47384">
    <property type="entry name" value="Homodimeric domain of signal transducing histidine kinase"/>
    <property type="match status" value="1"/>
</dbReference>
<name>A0A5B8XX24_9DELT</name>
<dbReference type="OrthoDB" id="9761634at2"/>
<dbReference type="InterPro" id="IPR005467">
    <property type="entry name" value="His_kinase_dom"/>
</dbReference>